<accession>A0A258FK74</accession>
<reference evidence="3 4" key="1">
    <citation type="submission" date="2017-03" db="EMBL/GenBank/DDBJ databases">
        <title>Lifting the veil on microbial sulfur biogeochemistry in mining wastewaters.</title>
        <authorList>
            <person name="Kantor R.S."/>
            <person name="Colenbrander Nelson T."/>
            <person name="Marshall S."/>
            <person name="Bennett D."/>
            <person name="Apte S."/>
            <person name="Camacho D."/>
            <person name="Thomas B.C."/>
            <person name="Warren L.A."/>
            <person name="Banfield J.F."/>
        </authorList>
    </citation>
    <scope>NUCLEOTIDE SEQUENCE [LARGE SCALE GENOMIC DNA]</scope>
    <source>
        <strain evidence="3">32-69-9</strain>
    </source>
</reference>
<dbReference type="EMBL" id="NCEB01000019">
    <property type="protein sequence ID" value="OYX32925.1"/>
    <property type="molecule type" value="Genomic_DNA"/>
</dbReference>
<organism evidence="3 4">
    <name type="scientific">Brevundimonas subvibrioides</name>
    <dbReference type="NCBI Taxonomy" id="74313"/>
    <lineage>
        <taxon>Bacteria</taxon>
        <taxon>Pseudomonadati</taxon>
        <taxon>Pseudomonadota</taxon>
        <taxon>Alphaproteobacteria</taxon>
        <taxon>Caulobacterales</taxon>
        <taxon>Caulobacteraceae</taxon>
        <taxon>Brevundimonas</taxon>
    </lineage>
</organism>
<feature type="compositionally biased region" description="Pro residues" evidence="1">
    <location>
        <begin position="1"/>
        <end position="11"/>
    </location>
</feature>
<evidence type="ECO:0000313" key="4">
    <source>
        <dbReference type="Proteomes" id="UP000215595"/>
    </source>
</evidence>
<feature type="transmembrane region" description="Helical" evidence="2">
    <location>
        <begin position="35"/>
        <end position="55"/>
    </location>
</feature>
<proteinExistence type="predicted"/>
<evidence type="ECO:0000256" key="1">
    <source>
        <dbReference type="SAM" id="MobiDB-lite"/>
    </source>
</evidence>
<name>A0A258FK74_9CAUL</name>
<protein>
    <submittedName>
        <fullName evidence="3">Uncharacterized protein</fullName>
    </submittedName>
</protein>
<feature type="region of interest" description="Disordered" evidence="1">
    <location>
        <begin position="76"/>
        <end position="106"/>
    </location>
</feature>
<feature type="region of interest" description="Disordered" evidence="1">
    <location>
        <begin position="1"/>
        <end position="31"/>
    </location>
</feature>
<comment type="caution">
    <text evidence="3">The sequence shown here is derived from an EMBL/GenBank/DDBJ whole genome shotgun (WGS) entry which is preliminary data.</text>
</comment>
<sequence>MTDPNMPPPERPVAQPTHTTVNVQPERRSGGGGGVVAFLVIGLLVVVAIIAFVLLNGNDNPIEDAADTNVAVDVNLPDLPDAPTLPEAPSLPPVEPPSIPGPAPAE</sequence>
<dbReference type="AlphaFoldDB" id="A0A258FK74"/>
<evidence type="ECO:0000256" key="2">
    <source>
        <dbReference type="SAM" id="Phobius"/>
    </source>
</evidence>
<keyword evidence="2" id="KW-0812">Transmembrane</keyword>
<keyword evidence="2" id="KW-1133">Transmembrane helix</keyword>
<dbReference type="Proteomes" id="UP000215595">
    <property type="component" value="Unassembled WGS sequence"/>
</dbReference>
<feature type="compositionally biased region" description="Pro residues" evidence="1">
    <location>
        <begin position="89"/>
        <end position="106"/>
    </location>
</feature>
<keyword evidence="2" id="KW-0472">Membrane</keyword>
<gene>
    <name evidence="3" type="ORF">B7Z01_09805</name>
</gene>
<evidence type="ECO:0000313" key="3">
    <source>
        <dbReference type="EMBL" id="OYX32925.1"/>
    </source>
</evidence>